<gene>
    <name evidence="18" type="ORF">ASPWEDRAFT_153928</name>
</gene>
<evidence type="ECO:0000313" key="18">
    <source>
        <dbReference type="EMBL" id="OJJ37870.1"/>
    </source>
</evidence>
<evidence type="ECO:0000256" key="2">
    <source>
        <dbReference type="ARBA" id="ARBA00004589"/>
    </source>
</evidence>
<name>A0A1L9RSG3_ASPWE</name>
<dbReference type="RefSeq" id="XP_040691546.1">
    <property type="nucleotide sequence ID" value="XM_040829651.1"/>
</dbReference>
<keyword evidence="6" id="KW-0325">Glycoprotein</keyword>
<dbReference type="PANTHER" id="PTHR33048:SF141">
    <property type="entry name" value="INTEGRAL MEMBRANE PROTEIN-RELATED"/>
    <property type="match status" value="1"/>
</dbReference>
<dbReference type="GO" id="GO:0005576">
    <property type="term" value="C:extracellular region"/>
    <property type="evidence" value="ECO:0007669"/>
    <property type="project" value="UniProtKB-SubCell"/>
</dbReference>
<keyword evidence="7 14" id="KW-0812">Transmembrane</keyword>
<feature type="domain" description="CFEM" evidence="16">
    <location>
        <begin position="23"/>
        <end position="82"/>
    </location>
</feature>
<comment type="similarity">
    <text evidence="4">Belongs to the RBT5 family.</text>
</comment>
<dbReference type="EMBL" id="KV878211">
    <property type="protein sequence ID" value="OJJ37870.1"/>
    <property type="molecule type" value="Genomic_DNA"/>
</dbReference>
<dbReference type="AlphaFoldDB" id="A0A1L9RSG3"/>
<evidence type="ECO:0000256" key="14">
    <source>
        <dbReference type="SAM" id="Phobius"/>
    </source>
</evidence>
<dbReference type="InterPro" id="IPR049326">
    <property type="entry name" value="Rhodopsin_dom_fungi"/>
</dbReference>
<dbReference type="Pfam" id="PF20684">
    <property type="entry name" value="Fung_rhodopsin"/>
    <property type="match status" value="1"/>
</dbReference>
<dbReference type="InterPro" id="IPR008427">
    <property type="entry name" value="Extracellular_membr_CFEM_dom"/>
</dbReference>
<feature type="transmembrane region" description="Helical" evidence="14">
    <location>
        <begin position="284"/>
        <end position="309"/>
    </location>
</feature>
<dbReference type="VEuPathDB" id="FungiDB:ASPWEDRAFT_153928"/>
<evidence type="ECO:0000259" key="16">
    <source>
        <dbReference type="Pfam" id="PF05730"/>
    </source>
</evidence>
<keyword evidence="9 14" id="KW-1133">Transmembrane helix</keyword>
<evidence type="ECO:0000256" key="1">
    <source>
        <dbReference type="ARBA" id="ARBA00004141"/>
    </source>
</evidence>
<evidence type="ECO:0000256" key="13">
    <source>
        <dbReference type="ARBA" id="ARBA00038359"/>
    </source>
</evidence>
<evidence type="ECO:0000256" key="4">
    <source>
        <dbReference type="ARBA" id="ARBA00010031"/>
    </source>
</evidence>
<evidence type="ECO:0000256" key="12">
    <source>
        <dbReference type="ARBA" id="ARBA00023288"/>
    </source>
</evidence>
<evidence type="ECO:0000256" key="9">
    <source>
        <dbReference type="ARBA" id="ARBA00022989"/>
    </source>
</evidence>
<keyword evidence="11" id="KW-1015">Disulfide bond</keyword>
<feature type="transmembrane region" description="Helical" evidence="14">
    <location>
        <begin position="169"/>
        <end position="193"/>
    </location>
</feature>
<evidence type="ECO:0000256" key="6">
    <source>
        <dbReference type="ARBA" id="ARBA00022622"/>
    </source>
</evidence>
<proteinExistence type="inferred from homology"/>
<keyword evidence="8 15" id="KW-0732">Signal</keyword>
<sequence length="427" mass="47370">MRISKLLLFSGVLSVQAAALNTTFPSCAVACNEDVLASCSLSRAECFCNDHSINPSLLSCVSSNCTTKELFTSKRIYEQECSITPLQGPSEAQASTIIPFILASIFFVIRMLAKGYGLAGGWGWDDYTIIVSYIMGLAIFVVNIYLIRFGFGRNIWDIDFDTITKFYKYFQAIAAMYKIQISLAKISVCLFLLRIFQTPAFRTAAYSLISINAAIGITWALVDSLRCLPAHLTWDGWTNEEQGKCINFIISILINCLVNIFVDTALIIMPVYEVSKLQLRPAKKVSVVVMFAVGSVLTVIAIIRLIVFWNNRWGQNQTLGLYPLIHWSVIECQVAVMCACLPASRALFEFFFPGLLAGSSRRTTNGTGAGPTTWSNANNINFNIGGNSQISKQVSYSVNYTSRSQRDGSNSSIELVERNYRCDYPAH</sequence>
<evidence type="ECO:0000256" key="3">
    <source>
        <dbReference type="ARBA" id="ARBA00004613"/>
    </source>
</evidence>
<keyword evidence="12" id="KW-0449">Lipoprotein</keyword>
<evidence type="ECO:0000256" key="15">
    <source>
        <dbReference type="SAM" id="SignalP"/>
    </source>
</evidence>
<feature type="domain" description="Rhodopsin" evidence="17">
    <location>
        <begin position="118"/>
        <end position="349"/>
    </location>
</feature>
<dbReference type="Proteomes" id="UP000184383">
    <property type="component" value="Unassembled WGS sequence"/>
</dbReference>
<evidence type="ECO:0000256" key="7">
    <source>
        <dbReference type="ARBA" id="ARBA00022692"/>
    </source>
</evidence>
<feature type="signal peptide" evidence="15">
    <location>
        <begin position="1"/>
        <end position="19"/>
    </location>
</feature>
<keyword evidence="10 14" id="KW-0472">Membrane</keyword>
<evidence type="ECO:0000259" key="17">
    <source>
        <dbReference type="Pfam" id="PF20684"/>
    </source>
</evidence>
<keyword evidence="5" id="KW-0964">Secreted</keyword>
<dbReference type="GO" id="GO:0098552">
    <property type="term" value="C:side of membrane"/>
    <property type="evidence" value="ECO:0007669"/>
    <property type="project" value="UniProtKB-KW"/>
</dbReference>
<comment type="similarity">
    <text evidence="13">Belongs to the SAT4 family.</text>
</comment>
<dbReference type="Pfam" id="PF05730">
    <property type="entry name" value="CFEM"/>
    <property type="match status" value="1"/>
</dbReference>
<feature type="transmembrane region" description="Helical" evidence="14">
    <location>
        <begin position="248"/>
        <end position="272"/>
    </location>
</feature>
<dbReference type="PANTHER" id="PTHR33048">
    <property type="entry name" value="PTH11-LIKE INTEGRAL MEMBRANE PROTEIN (AFU_ORTHOLOGUE AFUA_5G11245)"/>
    <property type="match status" value="1"/>
</dbReference>
<feature type="transmembrane region" description="Helical" evidence="14">
    <location>
        <begin position="97"/>
        <end position="117"/>
    </location>
</feature>
<accession>A0A1L9RSG3</accession>
<keyword evidence="6" id="KW-0336">GPI-anchor</keyword>
<evidence type="ECO:0000256" key="11">
    <source>
        <dbReference type="ARBA" id="ARBA00023157"/>
    </source>
</evidence>
<evidence type="ECO:0000256" key="5">
    <source>
        <dbReference type="ARBA" id="ARBA00022525"/>
    </source>
</evidence>
<dbReference type="OrthoDB" id="2496787at2759"/>
<feature type="transmembrane region" description="Helical" evidence="14">
    <location>
        <begin position="205"/>
        <end position="222"/>
    </location>
</feature>
<comment type="subcellular location">
    <subcellularLocation>
        <location evidence="2">Membrane</location>
        <topology evidence="2">Lipid-anchor</topology>
        <topology evidence="2">GPI-anchor</topology>
    </subcellularLocation>
    <subcellularLocation>
        <location evidence="1">Membrane</location>
        <topology evidence="1">Multi-pass membrane protein</topology>
    </subcellularLocation>
    <subcellularLocation>
        <location evidence="3">Secreted</location>
    </subcellularLocation>
</comment>
<evidence type="ECO:0000256" key="8">
    <source>
        <dbReference type="ARBA" id="ARBA00022729"/>
    </source>
</evidence>
<reference evidence="19" key="1">
    <citation type="journal article" date="2017" name="Genome Biol.">
        <title>Comparative genomics reveals high biological diversity and specific adaptations in the industrially and medically important fungal genus Aspergillus.</title>
        <authorList>
            <person name="de Vries R.P."/>
            <person name="Riley R."/>
            <person name="Wiebenga A."/>
            <person name="Aguilar-Osorio G."/>
            <person name="Amillis S."/>
            <person name="Uchima C.A."/>
            <person name="Anderluh G."/>
            <person name="Asadollahi M."/>
            <person name="Askin M."/>
            <person name="Barry K."/>
            <person name="Battaglia E."/>
            <person name="Bayram O."/>
            <person name="Benocci T."/>
            <person name="Braus-Stromeyer S.A."/>
            <person name="Caldana C."/>
            <person name="Canovas D."/>
            <person name="Cerqueira G.C."/>
            <person name="Chen F."/>
            <person name="Chen W."/>
            <person name="Choi C."/>
            <person name="Clum A."/>
            <person name="Dos Santos R.A."/>
            <person name="Damasio A.R."/>
            <person name="Diallinas G."/>
            <person name="Emri T."/>
            <person name="Fekete E."/>
            <person name="Flipphi M."/>
            <person name="Freyberg S."/>
            <person name="Gallo A."/>
            <person name="Gournas C."/>
            <person name="Habgood R."/>
            <person name="Hainaut M."/>
            <person name="Harispe M.L."/>
            <person name="Henrissat B."/>
            <person name="Hilden K.S."/>
            <person name="Hope R."/>
            <person name="Hossain A."/>
            <person name="Karabika E."/>
            <person name="Karaffa L."/>
            <person name="Karanyi Z."/>
            <person name="Krasevec N."/>
            <person name="Kuo A."/>
            <person name="Kusch H."/>
            <person name="LaButti K."/>
            <person name="Lagendijk E.L."/>
            <person name="Lapidus A."/>
            <person name="Levasseur A."/>
            <person name="Lindquist E."/>
            <person name="Lipzen A."/>
            <person name="Logrieco A.F."/>
            <person name="MacCabe A."/>
            <person name="Maekelae M.R."/>
            <person name="Malavazi I."/>
            <person name="Melin P."/>
            <person name="Meyer V."/>
            <person name="Mielnichuk N."/>
            <person name="Miskei M."/>
            <person name="Molnar A.P."/>
            <person name="Mule G."/>
            <person name="Ngan C.Y."/>
            <person name="Orejas M."/>
            <person name="Orosz E."/>
            <person name="Ouedraogo J.P."/>
            <person name="Overkamp K.M."/>
            <person name="Park H.-S."/>
            <person name="Perrone G."/>
            <person name="Piumi F."/>
            <person name="Punt P.J."/>
            <person name="Ram A.F."/>
            <person name="Ramon A."/>
            <person name="Rauscher S."/>
            <person name="Record E."/>
            <person name="Riano-Pachon D.M."/>
            <person name="Robert V."/>
            <person name="Roehrig J."/>
            <person name="Ruller R."/>
            <person name="Salamov A."/>
            <person name="Salih N.S."/>
            <person name="Samson R.A."/>
            <person name="Sandor E."/>
            <person name="Sanguinetti M."/>
            <person name="Schuetze T."/>
            <person name="Sepcic K."/>
            <person name="Shelest E."/>
            <person name="Sherlock G."/>
            <person name="Sophianopoulou V."/>
            <person name="Squina F.M."/>
            <person name="Sun H."/>
            <person name="Susca A."/>
            <person name="Todd R.B."/>
            <person name="Tsang A."/>
            <person name="Unkles S.E."/>
            <person name="van de Wiele N."/>
            <person name="van Rossen-Uffink D."/>
            <person name="Oliveira J.V."/>
            <person name="Vesth T.C."/>
            <person name="Visser J."/>
            <person name="Yu J.-H."/>
            <person name="Zhou M."/>
            <person name="Andersen M.R."/>
            <person name="Archer D.B."/>
            <person name="Baker S.E."/>
            <person name="Benoit I."/>
            <person name="Brakhage A.A."/>
            <person name="Braus G.H."/>
            <person name="Fischer R."/>
            <person name="Frisvad J.C."/>
            <person name="Goldman G.H."/>
            <person name="Houbraken J."/>
            <person name="Oakley B."/>
            <person name="Pocsi I."/>
            <person name="Scazzocchio C."/>
            <person name="Seiboth B."/>
            <person name="vanKuyk P.A."/>
            <person name="Wortman J."/>
            <person name="Dyer P.S."/>
            <person name="Grigoriev I.V."/>
        </authorList>
    </citation>
    <scope>NUCLEOTIDE SEQUENCE [LARGE SCALE GENOMIC DNA]</scope>
    <source>
        <strain evidence="19">DTO 134E9</strain>
    </source>
</reference>
<feature type="transmembrane region" description="Helical" evidence="14">
    <location>
        <begin position="129"/>
        <end position="149"/>
    </location>
</feature>
<evidence type="ECO:0000256" key="10">
    <source>
        <dbReference type="ARBA" id="ARBA00023136"/>
    </source>
</evidence>
<dbReference type="InterPro" id="IPR052337">
    <property type="entry name" value="SAT4-like"/>
</dbReference>
<organism evidence="18 19">
    <name type="scientific">Aspergillus wentii DTO 134E9</name>
    <dbReference type="NCBI Taxonomy" id="1073089"/>
    <lineage>
        <taxon>Eukaryota</taxon>
        <taxon>Fungi</taxon>
        <taxon>Dikarya</taxon>
        <taxon>Ascomycota</taxon>
        <taxon>Pezizomycotina</taxon>
        <taxon>Eurotiomycetes</taxon>
        <taxon>Eurotiomycetidae</taxon>
        <taxon>Eurotiales</taxon>
        <taxon>Aspergillaceae</taxon>
        <taxon>Aspergillus</taxon>
        <taxon>Aspergillus subgen. Cremei</taxon>
    </lineage>
</organism>
<feature type="chain" id="PRO_5012047130" evidence="15">
    <location>
        <begin position="20"/>
        <end position="427"/>
    </location>
</feature>
<dbReference type="STRING" id="1073089.A0A1L9RSG3"/>
<evidence type="ECO:0000313" key="19">
    <source>
        <dbReference type="Proteomes" id="UP000184383"/>
    </source>
</evidence>
<dbReference type="GeneID" id="63745499"/>
<protein>
    <submittedName>
        <fullName evidence="18">Uncharacterized protein</fullName>
    </submittedName>
</protein>
<keyword evidence="19" id="KW-1185">Reference proteome</keyword>